<name>A0A0A9BGN5_ARUDO</name>
<sequence length="45" mass="4938">MVGIVFSQITMEAMLTPFPPCSWRGNPSLSLGAFLDYSRRNSSTA</sequence>
<protein>
    <submittedName>
        <fullName evidence="1">Uncharacterized protein</fullName>
    </submittedName>
</protein>
<evidence type="ECO:0000313" key="1">
    <source>
        <dbReference type="EMBL" id="JAD62501.1"/>
    </source>
</evidence>
<organism evidence="1">
    <name type="scientific">Arundo donax</name>
    <name type="common">Giant reed</name>
    <name type="synonym">Donax arundinaceus</name>
    <dbReference type="NCBI Taxonomy" id="35708"/>
    <lineage>
        <taxon>Eukaryota</taxon>
        <taxon>Viridiplantae</taxon>
        <taxon>Streptophyta</taxon>
        <taxon>Embryophyta</taxon>
        <taxon>Tracheophyta</taxon>
        <taxon>Spermatophyta</taxon>
        <taxon>Magnoliopsida</taxon>
        <taxon>Liliopsida</taxon>
        <taxon>Poales</taxon>
        <taxon>Poaceae</taxon>
        <taxon>PACMAD clade</taxon>
        <taxon>Arundinoideae</taxon>
        <taxon>Arundineae</taxon>
        <taxon>Arundo</taxon>
    </lineage>
</organism>
<accession>A0A0A9BGN5</accession>
<reference evidence="1" key="2">
    <citation type="journal article" date="2015" name="Data Brief">
        <title>Shoot transcriptome of the giant reed, Arundo donax.</title>
        <authorList>
            <person name="Barrero R.A."/>
            <person name="Guerrero F.D."/>
            <person name="Moolhuijzen P."/>
            <person name="Goolsby J.A."/>
            <person name="Tidwell J."/>
            <person name="Bellgard S.E."/>
            <person name="Bellgard M.I."/>
        </authorList>
    </citation>
    <scope>NUCLEOTIDE SEQUENCE</scope>
    <source>
        <tissue evidence="1">Shoot tissue taken approximately 20 cm above the soil surface</tissue>
    </source>
</reference>
<proteinExistence type="predicted"/>
<dbReference type="AlphaFoldDB" id="A0A0A9BGN5"/>
<reference evidence="1" key="1">
    <citation type="submission" date="2014-09" db="EMBL/GenBank/DDBJ databases">
        <authorList>
            <person name="Magalhaes I.L.F."/>
            <person name="Oliveira U."/>
            <person name="Santos F.R."/>
            <person name="Vidigal T.H.D.A."/>
            <person name="Brescovit A.D."/>
            <person name="Santos A.J."/>
        </authorList>
    </citation>
    <scope>NUCLEOTIDE SEQUENCE</scope>
    <source>
        <tissue evidence="1">Shoot tissue taken approximately 20 cm above the soil surface</tissue>
    </source>
</reference>
<dbReference type="EMBL" id="GBRH01235394">
    <property type="protein sequence ID" value="JAD62501.1"/>
    <property type="molecule type" value="Transcribed_RNA"/>
</dbReference>